<dbReference type="InterPro" id="IPR000719">
    <property type="entry name" value="Prot_kinase_dom"/>
</dbReference>
<feature type="region of interest" description="Disordered" evidence="5">
    <location>
        <begin position="542"/>
        <end position="572"/>
    </location>
</feature>
<dbReference type="Pfam" id="PF00069">
    <property type="entry name" value="Pkinase"/>
    <property type="match status" value="1"/>
</dbReference>
<proteinExistence type="predicted"/>
<dbReference type="GO" id="GO:0005524">
    <property type="term" value="F:ATP binding"/>
    <property type="evidence" value="ECO:0007669"/>
    <property type="project" value="UniProtKB-KW"/>
</dbReference>
<dbReference type="OrthoDB" id="7061676at2"/>
<dbReference type="AlphaFoldDB" id="A0A561VL00"/>
<evidence type="ECO:0000256" key="1">
    <source>
        <dbReference type="ARBA" id="ARBA00022679"/>
    </source>
</evidence>
<comment type="caution">
    <text evidence="7">The sequence shown here is derived from an EMBL/GenBank/DDBJ whole genome shotgun (WGS) entry which is preliminary data.</text>
</comment>
<dbReference type="GO" id="GO:0004674">
    <property type="term" value="F:protein serine/threonine kinase activity"/>
    <property type="evidence" value="ECO:0007669"/>
    <property type="project" value="TreeGrafter"/>
</dbReference>
<dbReference type="PANTHER" id="PTHR43289:SF30">
    <property type="entry name" value="NON-SPECIFIC SERINE_THREONINE PROTEIN KINASE"/>
    <property type="match status" value="1"/>
</dbReference>
<feature type="domain" description="Protein kinase" evidence="6">
    <location>
        <begin position="30"/>
        <end position="284"/>
    </location>
</feature>
<reference evidence="7 8" key="1">
    <citation type="submission" date="2019-06" db="EMBL/GenBank/DDBJ databases">
        <title>Sequencing the genomes of 1000 actinobacteria strains.</title>
        <authorList>
            <person name="Klenk H.-P."/>
        </authorList>
    </citation>
    <scope>NUCLEOTIDE SEQUENCE [LARGE SCALE GENOMIC DNA]</scope>
    <source>
        <strain evidence="7 8">DSM 43866</strain>
    </source>
</reference>
<keyword evidence="8" id="KW-1185">Reference proteome</keyword>
<feature type="region of interest" description="Disordered" evidence="5">
    <location>
        <begin position="448"/>
        <end position="513"/>
    </location>
</feature>
<accession>A0A561VL00</accession>
<feature type="region of interest" description="Disordered" evidence="5">
    <location>
        <begin position="1"/>
        <end position="43"/>
    </location>
</feature>
<dbReference type="Gene3D" id="3.30.200.20">
    <property type="entry name" value="Phosphorylase Kinase, domain 1"/>
    <property type="match status" value="1"/>
</dbReference>
<dbReference type="EMBL" id="VIWY01000005">
    <property type="protein sequence ID" value="TWG12298.1"/>
    <property type="molecule type" value="Genomic_DNA"/>
</dbReference>
<protein>
    <submittedName>
        <fullName evidence="7">Protein kinase-like protein</fullName>
    </submittedName>
</protein>
<dbReference type="Gene3D" id="1.10.510.10">
    <property type="entry name" value="Transferase(Phosphotransferase) domain 1"/>
    <property type="match status" value="1"/>
</dbReference>
<evidence type="ECO:0000256" key="5">
    <source>
        <dbReference type="SAM" id="MobiDB-lite"/>
    </source>
</evidence>
<keyword evidence="1" id="KW-0808">Transferase</keyword>
<feature type="compositionally biased region" description="Basic and acidic residues" evidence="5">
    <location>
        <begin position="8"/>
        <end position="31"/>
    </location>
</feature>
<keyword evidence="2" id="KW-0547">Nucleotide-binding</keyword>
<keyword evidence="4" id="KW-0067">ATP-binding</keyword>
<dbReference type="InterPro" id="IPR011009">
    <property type="entry name" value="Kinase-like_dom_sf"/>
</dbReference>
<dbReference type="PROSITE" id="PS50011">
    <property type="entry name" value="PROTEIN_KINASE_DOM"/>
    <property type="match status" value="1"/>
</dbReference>
<organism evidence="7 8">
    <name type="scientific">Actinoplanes teichomyceticus</name>
    <dbReference type="NCBI Taxonomy" id="1867"/>
    <lineage>
        <taxon>Bacteria</taxon>
        <taxon>Bacillati</taxon>
        <taxon>Actinomycetota</taxon>
        <taxon>Actinomycetes</taxon>
        <taxon>Micromonosporales</taxon>
        <taxon>Micromonosporaceae</taxon>
        <taxon>Actinoplanes</taxon>
    </lineage>
</organism>
<evidence type="ECO:0000256" key="4">
    <source>
        <dbReference type="ARBA" id="ARBA00022840"/>
    </source>
</evidence>
<dbReference type="SUPFAM" id="SSF56112">
    <property type="entry name" value="Protein kinase-like (PK-like)"/>
    <property type="match status" value="1"/>
</dbReference>
<evidence type="ECO:0000256" key="2">
    <source>
        <dbReference type="ARBA" id="ARBA00022741"/>
    </source>
</evidence>
<keyword evidence="3 7" id="KW-0418">Kinase</keyword>
<evidence type="ECO:0000313" key="8">
    <source>
        <dbReference type="Proteomes" id="UP000320239"/>
    </source>
</evidence>
<dbReference type="PANTHER" id="PTHR43289">
    <property type="entry name" value="MITOGEN-ACTIVATED PROTEIN KINASE KINASE KINASE 20-RELATED"/>
    <property type="match status" value="1"/>
</dbReference>
<dbReference type="Proteomes" id="UP000320239">
    <property type="component" value="Unassembled WGS sequence"/>
</dbReference>
<name>A0A561VL00_ACTTI</name>
<evidence type="ECO:0000313" key="7">
    <source>
        <dbReference type="EMBL" id="TWG12298.1"/>
    </source>
</evidence>
<dbReference type="SMART" id="SM00220">
    <property type="entry name" value="S_TKc"/>
    <property type="match status" value="1"/>
</dbReference>
<sequence>MASVHPSGADERSRLDAVRRAGRGSRRDYALDPRPIARGGQATVHGAVHKPTGVRVAFKKAALRDRHSLARMRREIEAARLFGDHPHVMPVLDASPAHDWFVMPLACGTARTLAAGPADPASLRELITAICDALREPHRRDWIHRDLKPDNILRFDRRWVVADWGLGRRPRGTTTDPARTRVGGEFGTAGFAAPELAVNAHLAGAQADVFSIGQIVGWACTGRDPQPNVPLLPPSGPWRIIAKAATAHDPARRPDGVDGLLALIAAEFDPEPAAARAARLTGAIRDGDGSALVELFSLAGHAGDDHARFFDSVVDLPADRVRAAVAADPATAAEVVRSAPSWYAGTAPSPARRRRVVTWLLTIAGHAAGLGEWDLLEDAVDSALHLDAAGAAADAGGAVRAWLSAQSGQAASIAAVSLRRHPEACARHTALIGAAAVDHRIREAVRAAAATHPAAAGPPVPDGDDAARDDPPGDGPTQGDLSGDGPTRGGPSGDVARGDSPGDGSGRDDPAGGRRSEIVVVAVIGVVAAALAVTIPLLDEAAGDQPGGRGSGAGASDAQTGLPRRPTELADTPQFKNFVKPWDQYPAWVACRTGSGDTLLNGSFPARRAEPEPPVHSLSCGNGGNLTVMFAEFRPGAGFAGVSQRYLSAPAAEHPVGTERTPPSGTHVFQWSATHRALVWTDREAQTIGVVTTDSPAADLVEIWSRYRA</sequence>
<gene>
    <name evidence="7" type="ORF">FHX34_105165</name>
</gene>
<evidence type="ECO:0000256" key="3">
    <source>
        <dbReference type="ARBA" id="ARBA00022777"/>
    </source>
</evidence>
<evidence type="ECO:0000259" key="6">
    <source>
        <dbReference type="PROSITE" id="PS50011"/>
    </source>
</evidence>